<evidence type="ECO:0000313" key="2">
    <source>
        <dbReference type="Proteomes" id="UP001165302"/>
    </source>
</evidence>
<name>A0ABS7Z356_9SPHI</name>
<dbReference type="RefSeq" id="WP_225551970.1">
    <property type="nucleotide sequence ID" value="NZ_JADEYP010000007.1"/>
</dbReference>
<proteinExistence type="predicted"/>
<dbReference type="Proteomes" id="UP001165302">
    <property type="component" value="Unassembled WGS sequence"/>
</dbReference>
<keyword evidence="2" id="KW-1185">Reference proteome</keyword>
<gene>
    <name evidence="1" type="ORF">IPZ78_05365</name>
</gene>
<organism evidence="1 2">
    <name type="scientific">Sphingobacterium bovistauri</name>
    <dbReference type="NCBI Taxonomy" id="2781959"/>
    <lineage>
        <taxon>Bacteria</taxon>
        <taxon>Pseudomonadati</taxon>
        <taxon>Bacteroidota</taxon>
        <taxon>Sphingobacteriia</taxon>
        <taxon>Sphingobacteriales</taxon>
        <taxon>Sphingobacteriaceae</taxon>
        <taxon>Sphingobacterium</taxon>
    </lineage>
</organism>
<reference evidence="1" key="1">
    <citation type="submission" date="2020-10" db="EMBL/GenBank/DDBJ databases">
        <authorList>
            <person name="Lu T."/>
            <person name="Wang Q."/>
            <person name="Han X."/>
        </authorList>
    </citation>
    <scope>NUCLEOTIDE SEQUENCE</scope>
    <source>
        <strain evidence="1">WQ 366</strain>
    </source>
</reference>
<evidence type="ECO:0008006" key="3">
    <source>
        <dbReference type="Google" id="ProtNLM"/>
    </source>
</evidence>
<dbReference type="EMBL" id="JADEYP010000007">
    <property type="protein sequence ID" value="MCA5004582.1"/>
    <property type="molecule type" value="Genomic_DNA"/>
</dbReference>
<evidence type="ECO:0000313" key="1">
    <source>
        <dbReference type="EMBL" id="MCA5004582.1"/>
    </source>
</evidence>
<protein>
    <recommendedName>
        <fullName evidence="3">Outer membrane protein beta-barrel domain-containing protein</fullName>
    </recommendedName>
</protein>
<accession>A0ABS7Z356</accession>
<comment type="caution">
    <text evidence="1">The sequence shown here is derived from an EMBL/GenBank/DDBJ whole genome shotgun (WGS) entry which is preliminary data.</text>
</comment>
<sequence>MIKYVSILLFSILFSVKILVAQSFVSFPFSGYDEDATINIGFQYNFINQNYQLKLKDKWNQLFEDMDTDMTDITYLGDLKAIYSKSSNGFSIGIPVDFKLNDRVFINVNPSFNILNSHQISYVPMDSELNALDRKSKHMLGDTRGDNFNSFEFPFGLKFKSEEKRLFNSESKFRAYFVGGFRLTRWSGLITNYRNLEIEQNNNRPIPEGLILKPEYMSWDVGAGFDFYLTHFKVSPEVRFNQSLSNVFSTHHVLSLSNKFMAPIDRGVIRNIYFSLIFQ</sequence>